<keyword evidence="4 6" id="KW-0808">Transferase</keyword>
<dbReference type="EC" id="2.1.1.-" evidence="6"/>
<dbReference type="Pfam" id="PF02527">
    <property type="entry name" value="GidB"/>
    <property type="match status" value="1"/>
</dbReference>
<comment type="caution">
    <text evidence="7">The sequence shown here is derived from an EMBL/GenBank/DDBJ whole genome shotgun (WGS) entry which is preliminary data.</text>
</comment>
<dbReference type="SUPFAM" id="SSF53335">
    <property type="entry name" value="S-adenosyl-L-methionine-dependent methyltransferases"/>
    <property type="match status" value="1"/>
</dbReference>
<dbReference type="CDD" id="cd02440">
    <property type="entry name" value="AdoMet_MTases"/>
    <property type="match status" value="1"/>
</dbReference>
<gene>
    <name evidence="6" type="primary">rsmG</name>
    <name evidence="7" type="ORF">HMPREF0080_00021</name>
</gene>
<name>G9YEG3_9FIRM</name>
<evidence type="ECO:0000256" key="1">
    <source>
        <dbReference type="ARBA" id="ARBA00022490"/>
    </source>
</evidence>
<dbReference type="PANTHER" id="PTHR31760:SF0">
    <property type="entry name" value="S-ADENOSYL-L-METHIONINE-DEPENDENT METHYLTRANSFERASES SUPERFAMILY PROTEIN"/>
    <property type="match status" value="1"/>
</dbReference>
<dbReference type="FunFam" id="3.40.50.150:FF:000041">
    <property type="entry name" value="Ribosomal RNA small subunit methyltransferase G"/>
    <property type="match status" value="1"/>
</dbReference>
<dbReference type="Gene3D" id="3.40.50.150">
    <property type="entry name" value="Vaccinia Virus protein VP39"/>
    <property type="match status" value="1"/>
</dbReference>
<accession>G9YEG3</accession>
<evidence type="ECO:0000256" key="3">
    <source>
        <dbReference type="ARBA" id="ARBA00022603"/>
    </source>
</evidence>
<dbReference type="HOGENOM" id="CLU_065341_0_0_9"/>
<feature type="binding site" evidence="6">
    <location>
        <position position="147"/>
    </location>
    <ligand>
        <name>S-adenosyl-L-methionine</name>
        <dbReference type="ChEBI" id="CHEBI:59789"/>
    </ligand>
</feature>
<dbReference type="InterPro" id="IPR029063">
    <property type="entry name" value="SAM-dependent_MTases_sf"/>
</dbReference>
<dbReference type="InterPro" id="IPR003682">
    <property type="entry name" value="rRNA_ssu_MeTfrase_G"/>
</dbReference>
<comment type="caution">
    <text evidence="6">Lacks conserved residue(s) required for the propagation of feature annotation.</text>
</comment>
<dbReference type="GO" id="GO:0070043">
    <property type="term" value="F:rRNA (guanine-N7-)-methyltransferase activity"/>
    <property type="evidence" value="ECO:0007669"/>
    <property type="project" value="UniProtKB-UniRule"/>
</dbReference>
<dbReference type="PATRIC" id="fig|861450.3.peg.21"/>
<evidence type="ECO:0000256" key="6">
    <source>
        <dbReference type="HAMAP-Rule" id="MF_00074"/>
    </source>
</evidence>
<evidence type="ECO:0000313" key="7">
    <source>
        <dbReference type="EMBL" id="EHM44057.1"/>
    </source>
</evidence>
<keyword evidence="8" id="KW-1185">Reference proteome</keyword>
<reference evidence="7 8" key="1">
    <citation type="submission" date="2011-08" db="EMBL/GenBank/DDBJ databases">
        <authorList>
            <person name="Weinstock G."/>
            <person name="Sodergren E."/>
            <person name="Clifton S."/>
            <person name="Fulton L."/>
            <person name="Fulton B."/>
            <person name="Courtney L."/>
            <person name="Fronick C."/>
            <person name="Harrison M."/>
            <person name="Strong C."/>
            <person name="Farmer C."/>
            <person name="Delahaunty K."/>
            <person name="Markovic C."/>
            <person name="Hall O."/>
            <person name="Minx P."/>
            <person name="Tomlinson C."/>
            <person name="Mitreva M."/>
            <person name="Hou S."/>
            <person name="Chen J."/>
            <person name="Wollam A."/>
            <person name="Pepin K.H."/>
            <person name="Johnson M."/>
            <person name="Bhonagiri V."/>
            <person name="Zhang X."/>
            <person name="Suruliraj S."/>
            <person name="Warren W."/>
            <person name="Chinwalla A."/>
            <person name="Mardis E.R."/>
            <person name="Wilson R.K."/>
        </authorList>
    </citation>
    <scope>NUCLEOTIDE SEQUENCE [LARGE SCALE GENOMIC DNA]</scope>
    <source>
        <strain evidence="7 8">F0357</strain>
    </source>
</reference>
<keyword evidence="1 6" id="KW-0963">Cytoplasm</keyword>
<dbReference type="EMBL" id="AGCJ01000001">
    <property type="protein sequence ID" value="EHM44057.1"/>
    <property type="molecule type" value="Genomic_DNA"/>
</dbReference>
<evidence type="ECO:0000313" key="8">
    <source>
        <dbReference type="Proteomes" id="UP000005481"/>
    </source>
</evidence>
<dbReference type="NCBIfam" id="TIGR00138">
    <property type="entry name" value="rsmG_gidB"/>
    <property type="match status" value="1"/>
</dbReference>
<dbReference type="GO" id="GO:0005829">
    <property type="term" value="C:cytosol"/>
    <property type="evidence" value="ECO:0007669"/>
    <property type="project" value="TreeGrafter"/>
</dbReference>
<comment type="similarity">
    <text evidence="6">Belongs to the methyltransferase superfamily. RNA methyltransferase RsmG family.</text>
</comment>
<feature type="binding site" evidence="6">
    <location>
        <position position="82"/>
    </location>
    <ligand>
        <name>S-adenosyl-L-methionine</name>
        <dbReference type="ChEBI" id="CHEBI:59789"/>
    </ligand>
</feature>
<organism evidence="7 8">
    <name type="scientific">Anaeroglobus geminatus F0357</name>
    <dbReference type="NCBI Taxonomy" id="861450"/>
    <lineage>
        <taxon>Bacteria</taxon>
        <taxon>Bacillati</taxon>
        <taxon>Bacillota</taxon>
        <taxon>Negativicutes</taxon>
        <taxon>Veillonellales</taxon>
        <taxon>Veillonellaceae</taxon>
        <taxon>Anaeroglobus</taxon>
    </lineage>
</organism>
<dbReference type="RefSeq" id="WP_006788999.1">
    <property type="nucleotide sequence ID" value="NZ_JH417560.1"/>
</dbReference>
<dbReference type="STRING" id="861450.HMPREF0080_00021"/>
<feature type="binding site" evidence="6">
    <location>
        <position position="77"/>
    </location>
    <ligand>
        <name>S-adenosyl-L-methionine</name>
        <dbReference type="ChEBI" id="CHEBI:59789"/>
    </ligand>
</feature>
<evidence type="ECO:0000256" key="2">
    <source>
        <dbReference type="ARBA" id="ARBA00022552"/>
    </source>
</evidence>
<dbReference type="HAMAP" id="MF_00074">
    <property type="entry name" value="16SrRNA_methyltr_G"/>
    <property type="match status" value="1"/>
</dbReference>
<dbReference type="Proteomes" id="UP000005481">
    <property type="component" value="Unassembled WGS sequence"/>
</dbReference>
<dbReference type="OrthoDB" id="9808773at2"/>
<evidence type="ECO:0000256" key="4">
    <source>
        <dbReference type="ARBA" id="ARBA00022679"/>
    </source>
</evidence>
<feature type="binding site" evidence="6">
    <location>
        <begin position="128"/>
        <end position="129"/>
    </location>
    <ligand>
        <name>S-adenosyl-L-methionine</name>
        <dbReference type="ChEBI" id="CHEBI:59789"/>
    </ligand>
</feature>
<sequence length="237" mass="26369">MFLCNGKTLFAEAQVAISELQLEKFETFAQMLIEKNRVMNLTAITEADEVTVKHFIDSLTCYDETFFAAGASVLDLGTGAGFPGIPLAIMHDDLKITFFDSLQKRLNFLRDVTTAIGYKNASFLHGRAEEEAHKKEFREFFDVVTARAVARLPVLAEWALPYVKIGGTFIALKGAAYEEELKNAVNALKILGAEVESVQMKSLPGLTDIRAVIYIKKVKESPFEYPRKPKVAAKNPL</sequence>
<keyword evidence="5 6" id="KW-0949">S-adenosyl-L-methionine</keyword>
<protein>
    <recommendedName>
        <fullName evidence="6">Ribosomal RNA small subunit methyltransferase G</fullName>
        <ecNumber evidence="6">2.1.1.-</ecNumber>
    </recommendedName>
    <alternativeName>
        <fullName evidence="6">16S rRNA 7-methylguanosine methyltransferase</fullName>
        <shortName evidence="6">16S rRNA m7G methyltransferase</shortName>
    </alternativeName>
</protein>
<comment type="subcellular location">
    <subcellularLocation>
        <location evidence="6">Cytoplasm</location>
    </subcellularLocation>
</comment>
<evidence type="ECO:0000256" key="5">
    <source>
        <dbReference type="ARBA" id="ARBA00022691"/>
    </source>
</evidence>
<proteinExistence type="inferred from homology"/>
<keyword evidence="3 6" id="KW-0489">Methyltransferase</keyword>
<dbReference type="eggNOG" id="COG0357">
    <property type="taxonomic scope" value="Bacteria"/>
</dbReference>
<dbReference type="PIRSF" id="PIRSF003078">
    <property type="entry name" value="GidB"/>
    <property type="match status" value="1"/>
</dbReference>
<keyword evidence="2 6" id="KW-0698">rRNA processing</keyword>
<dbReference type="PANTHER" id="PTHR31760">
    <property type="entry name" value="S-ADENOSYL-L-METHIONINE-DEPENDENT METHYLTRANSFERASES SUPERFAMILY PROTEIN"/>
    <property type="match status" value="1"/>
</dbReference>
<comment type="function">
    <text evidence="6">Specifically methylates the N7 position of a guanine in 16S rRNA.</text>
</comment>
<dbReference type="AlphaFoldDB" id="G9YEG3"/>